<reference evidence="1 2" key="1">
    <citation type="journal article" date="2021" name="BMC Genomics">
        <title>Datura genome reveals duplications of psychoactive alkaloid biosynthetic genes and high mutation rate following tissue culture.</title>
        <authorList>
            <person name="Rajewski A."/>
            <person name="Carter-House D."/>
            <person name="Stajich J."/>
            <person name="Litt A."/>
        </authorList>
    </citation>
    <scope>NUCLEOTIDE SEQUENCE [LARGE SCALE GENOMIC DNA]</scope>
    <source>
        <strain evidence="1">AR-01</strain>
    </source>
</reference>
<evidence type="ECO:0000313" key="1">
    <source>
        <dbReference type="EMBL" id="MCD7449190.1"/>
    </source>
</evidence>
<dbReference type="EMBL" id="JACEIK010000087">
    <property type="protein sequence ID" value="MCD7449190.1"/>
    <property type="molecule type" value="Genomic_DNA"/>
</dbReference>
<protein>
    <submittedName>
        <fullName evidence="1">Uncharacterized protein</fullName>
    </submittedName>
</protein>
<proteinExistence type="predicted"/>
<keyword evidence="2" id="KW-1185">Reference proteome</keyword>
<gene>
    <name evidence="1" type="ORF">HAX54_050074</name>
</gene>
<comment type="caution">
    <text evidence="1">The sequence shown here is derived from an EMBL/GenBank/DDBJ whole genome shotgun (WGS) entry which is preliminary data.</text>
</comment>
<dbReference type="Proteomes" id="UP000823775">
    <property type="component" value="Unassembled WGS sequence"/>
</dbReference>
<sequence>MDDGSHCDYALSGFLYALNIWVLEVLPNFRCYSHHMDRRISRMLSWAPVKKTQYEIIIDNFFHAEHRFKSFQVSALVATNKERQYFPVPLQFAFGSACSSSSVGSLISRGLLDHLVDDTIWSLRKEMIKQQSTLLNLITKLESRFEGVECHVGELHNKFSDVINIIESLIHTYEESKLEGVIVERSKKAINVHDKSTSTPNVDVCCMPTEFLDLLSGKTEILSQVELDLAMEVAAMRAEEAVACAEKMLMVIF</sequence>
<name>A0ABS8RR34_DATST</name>
<evidence type="ECO:0000313" key="2">
    <source>
        <dbReference type="Proteomes" id="UP000823775"/>
    </source>
</evidence>
<accession>A0ABS8RR34</accession>
<organism evidence="1 2">
    <name type="scientific">Datura stramonium</name>
    <name type="common">Jimsonweed</name>
    <name type="synonym">Common thornapple</name>
    <dbReference type="NCBI Taxonomy" id="4076"/>
    <lineage>
        <taxon>Eukaryota</taxon>
        <taxon>Viridiplantae</taxon>
        <taxon>Streptophyta</taxon>
        <taxon>Embryophyta</taxon>
        <taxon>Tracheophyta</taxon>
        <taxon>Spermatophyta</taxon>
        <taxon>Magnoliopsida</taxon>
        <taxon>eudicotyledons</taxon>
        <taxon>Gunneridae</taxon>
        <taxon>Pentapetalae</taxon>
        <taxon>asterids</taxon>
        <taxon>lamiids</taxon>
        <taxon>Solanales</taxon>
        <taxon>Solanaceae</taxon>
        <taxon>Solanoideae</taxon>
        <taxon>Datureae</taxon>
        <taxon>Datura</taxon>
    </lineage>
</organism>